<feature type="transmembrane region" description="Helical" evidence="4">
    <location>
        <begin position="711"/>
        <end position="740"/>
    </location>
</feature>
<dbReference type="PANTHER" id="PTHR31308">
    <property type="match status" value="1"/>
</dbReference>
<keyword evidence="4" id="KW-0472">Membrane</keyword>
<evidence type="ECO:0000259" key="5">
    <source>
        <dbReference type="Pfam" id="PF18564"/>
    </source>
</evidence>
<evidence type="ECO:0000313" key="7">
    <source>
        <dbReference type="Proteomes" id="UP000629468"/>
    </source>
</evidence>
<accession>A0A8H7C4L1</accession>
<dbReference type="AlphaFoldDB" id="A0A8H7C4L1"/>
<protein>
    <submittedName>
        <fullName evidence="6">CAZyme family GH5</fullName>
    </submittedName>
</protein>
<dbReference type="Proteomes" id="UP000629468">
    <property type="component" value="Unassembled WGS sequence"/>
</dbReference>
<dbReference type="GO" id="GO:0050295">
    <property type="term" value="F:steryl-beta-glucosidase activity"/>
    <property type="evidence" value="ECO:0007669"/>
    <property type="project" value="TreeGrafter"/>
</dbReference>
<dbReference type="InterPro" id="IPR013780">
    <property type="entry name" value="Glyco_hydro_b"/>
</dbReference>
<dbReference type="Gene3D" id="2.60.40.1180">
    <property type="entry name" value="Golgi alpha-mannosidase II"/>
    <property type="match status" value="1"/>
</dbReference>
<evidence type="ECO:0000256" key="2">
    <source>
        <dbReference type="ARBA" id="ARBA00022801"/>
    </source>
</evidence>
<feature type="domain" description="Glycoside hydrolase family 5 C-terminal" evidence="5">
    <location>
        <begin position="575"/>
        <end position="692"/>
    </location>
</feature>
<evidence type="ECO:0000256" key="4">
    <source>
        <dbReference type="SAM" id="Phobius"/>
    </source>
</evidence>
<evidence type="ECO:0000256" key="1">
    <source>
        <dbReference type="ARBA" id="ARBA00005641"/>
    </source>
</evidence>
<dbReference type="SUPFAM" id="SSF51445">
    <property type="entry name" value="(Trans)glycosidases"/>
    <property type="match status" value="1"/>
</dbReference>
<organism evidence="6 7">
    <name type="scientific">Agaricus bisporus var. burnettii</name>
    <dbReference type="NCBI Taxonomy" id="192524"/>
    <lineage>
        <taxon>Eukaryota</taxon>
        <taxon>Fungi</taxon>
        <taxon>Dikarya</taxon>
        <taxon>Basidiomycota</taxon>
        <taxon>Agaricomycotina</taxon>
        <taxon>Agaricomycetes</taxon>
        <taxon>Agaricomycetidae</taxon>
        <taxon>Agaricales</taxon>
        <taxon>Agaricineae</taxon>
        <taxon>Agaricaceae</taxon>
        <taxon>Agaricus</taxon>
    </lineage>
</organism>
<gene>
    <name evidence="6" type="ORF">Agabi119p4_9030</name>
</gene>
<dbReference type="Pfam" id="PF18564">
    <property type="entry name" value="Glyco_hydro_5_C"/>
    <property type="match status" value="1"/>
</dbReference>
<evidence type="ECO:0000256" key="3">
    <source>
        <dbReference type="ARBA" id="ARBA00023295"/>
    </source>
</evidence>
<dbReference type="InterPro" id="IPR052066">
    <property type="entry name" value="Glycosphingolipid_Hydrolases"/>
</dbReference>
<keyword evidence="3" id="KW-0326">Glycosidase</keyword>
<comment type="caution">
    <text evidence="6">The sequence shown here is derived from an EMBL/GenBank/DDBJ whole genome shotgun (WGS) entry which is preliminary data.</text>
</comment>
<dbReference type="InterPro" id="IPR017853">
    <property type="entry name" value="GH"/>
</dbReference>
<dbReference type="GO" id="GO:1904462">
    <property type="term" value="P:ergosteryl 3-beta-D-glucoside catabolic process"/>
    <property type="evidence" value="ECO:0007669"/>
    <property type="project" value="TreeGrafter"/>
</dbReference>
<keyword evidence="4" id="KW-0812">Transmembrane</keyword>
<reference evidence="6 7" key="1">
    <citation type="journal article" name="Sci. Rep.">
        <title>Telomere-to-telomere assembled and centromere annotated genomes of the two main subspecies of the button mushroom Agaricus bisporus reveal especially polymorphic chromosome ends.</title>
        <authorList>
            <person name="Sonnenberg A.S.M."/>
            <person name="Sedaghat-Telgerd N."/>
            <person name="Lavrijssen B."/>
            <person name="Ohm R.A."/>
            <person name="Hendrickx P.M."/>
            <person name="Scholtmeijer K."/>
            <person name="Baars J.J.P."/>
            <person name="van Peer A."/>
        </authorList>
    </citation>
    <scope>NUCLEOTIDE SEQUENCE [LARGE SCALE GENOMIC DNA]</scope>
    <source>
        <strain evidence="6 7">H119_p4</strain>
    </source>
</reference>
<dbReference type="PANTHER" id="PTHR31308:SF5">
    <property type="entry name" value="ERGOSTERYL-BETA-GLUCOSIDASE"/>
    <property type="match status" value="1"/>
</dbReference>
<keyword evidence="4" id="KW-1133">Transmembrane helix</keyword>
<keyword evidence="2" id="KW-0378">Hydrolase</keyword>
<dbReference type="InterPro" id="IPR041036">
    <property type="entry name" value="GH5_C"/>
</dbReference>
<dbReference type="Gene3D" id="3.20.20.80">
    <property type="entry name" value="Glycosidases"/>
    <property type="match status" value="2"/>
</dbReference>
<dbReference type="EMBL" id="JABXXO010000012">
    <property type="protein sequence ID" value="KAF7762437.1"/>
    <property type="molecule type" value="Genomic_DNA"/>
</dbReference>
<proteinExistence type="inferred from homology"/>
<evidence type="ECO:0000313" key="6">
    <source>
        <dbReference type="EMBL" id="KAF7762437.1"/>
    </source>
</evidence>
<sequence>MFNLQSTDGSYILVDDAVRKHPSKGSQYKPGSVTSYAHDWSPLSTGGGIRLKGRDFVDGYGRVCNLRGVNLSGNCKIPVNHSIEEFPDDPKAVTFIGHPFPLSEAHEHFSRLRKWGLTFIRFIVTWEAIEHQGPGIYDQEYLTYLRELLSLLPKYGLIAYVSLHQDVWSRYTGGSGAPAWTVEAAGFDLNALEETGAAWLGGMRGGGHDETEKGLWPTGYHKLAASTMNTLFWGGDTFAPKLKTEDGTSIQQFLQDAFLNAWDALVNARLHCPQVNLGAGHPTLVRGWTRSWPMPSRQTKQTILNEGKKRAWKEDGPTKGQCLWEMHGVWGWCKTKNQAVVLRENYFLKHPVSGKKVDWYTDHYYPFLKNWADRVLRATSSSKFLFVEPIPNEYCPPSWTEHRLPNMVYAPHWYDLYSLFNKSFGEFSVNVQGLSRGMFPLKAFYWGHVGARNNYSLQIRNLKEEAYKSLGNVPVIFGECGIPMDMNQGIAFTTEEFLWQRRMMDAMITGFDRSSVGFNLWNYNPDNTDEHGDKWNGENFSWFSQRRAMPNFLLEYEQNTPHLDGGGRILDAIVRPYPAKVAGTPLDFSYEMMNGEFTFSWMVPLQGVRDENELGSYETEIFLPSQLASGRKVLVETDVDWRKHDIDDGVAAQKKLKQWTEEKYAYRYDETRQTLFIVPKNNSPGTKHAVRVRVWPPIRPVMNLNSFWSDFGVGVVTVGLLLAVLLAAAAMAMGTVWLGYT</sequence>
<comment type="similarity">
    <text evidence="1">Belongs to the glycosyl hydrolase 5 (cellulase A) family.</text>
</comment>
<name>A0A8H7C4L1_AGABI</name>